<feature type="transmembrane region" description="Helical" evidence="1">
    <location>
        <begin position="6"/>
        <end position="26"/>
    </location>
</feature>
<feature type="domain" description="DUF8201" evidence="2">
    <location>
        <begin position="1"/>
        <end position="416"/>
    </location>
</feature>
<dbReference type="Proteomes" id="UP000030152">
    <property type="component" value="Unassembled WGS sequence"/>
</dbReference>
<feature type="transmembrane region" description="Helical" evidence="1">
    <location>
        <begin position="390"/>
        <end position="406"/>
    </location>
</feature>
<dbReference type="InterPro" id="IPR058514">
    <property type="entry name" value="DUF8201"/>
</dbReference>
<name>A0A0A2M4L6_9FLAO</name>
<feature type="transmembrane region" description="Helical" evidence="1">
    <location>
        <begin position="412"/>
        <end position="431"/>
    </location>
</feature>
<dbReference type="Pfam" id="PF26626">
    <property type="entry name" value="DUF8201"/>
    <property type="match status" value="1"/>
</dbReference>
<keyword evidence="1" id="KW-0472">Membrane</keyword>
<dbReference type="eggNOG" id="ENOG5032SWY">
    <property type="taxonomic scope" value="Bacteria"/>
</dbReference>
<feature type="transmembrane region" description="Helical" evidence="1">
    <location>
        <begin position="33"/>
        <end position="55"/>
    </location>
</feature>
<feature type="transmembrane region" description="Helical" evidence="1">
    <location>
        <begin position="282"/>
        <end position="300"/>
    </location>
</feature>
<feature type="transmembrane region" description="Helical" evidence="1">
    <location>
        <begin position="200"/>
        <end position="218"/>
    </location>
</feature>
<dbReference type="STRING" id="1121895.GCA_000378485_01436"/>
<feature type="transmembrane region" description="Helical" evidence="1">
    <location>
        <begin position="85"/>
        <end position="111"/>
    </location>
</feature>
<protein>
    <recommendedName>
        <fullName evidence="2">DUF8201 domain-containing protein</fullName>
    </recommendedName>
</protein>
<comment type="caution">
    <text evidence="3">The sequence shown here is derived from an EMBL/GenBank/DDBJ whole genome shotgun (WGS) entry which is preliminary data.</text>
</comment>
<keyword evidence="1" id="KW-0812">Transmembrane</keyword>
<evidence type="ECO:0000259" key="2">
    <source>
        <dbReference type="Pfam" id="PF26626"/>
    </source>
</evidence>
<dbReference type="OrthoDB" id="344987at2"/>
<feature type="transmembrane region" description="Helical" evidence="1">
    <location>
        <begin position="248"/>
        <end position="275"/>
    </location>
</feature>
<feature type="transmembrane region" description="Helical" evidence="1">
    <location>
        <begin position="174"/>
        <end position="193"/>
    </location>
</feature>
<evidence type="ECO:0000256" key="1">
    <source>
        <dbReference type="SAM" id="Phobius"/>
    </source>
</evidence>
<gene>
    <name evidence="3" type="ORF">Q765_05490</name>
</gene>
<keyword evidence="4" id="KW-1185">Reference proteome</keyword>
<organism evidence="3 4">
    <name type="scientific">Flavobacterium rivuli WB 3.3-2 = DSM 21788</name>
    <dbReference type="NCBI Taxonomy" id="1121895"/>
    <lineage>
        <taxon>Bacteria</taxon>
        <taxon>Pseudomonadati</taxon>
        <taxon>Bacteroidota</taxon>
        <taxon>Flavobacteriia</taxon>
        <taxon>Flavobacteriales</taxon>
        <taxon>Flavobacteriaceae</taxon>
        <taxon>Flavobacterium</taxon>
    </lineage>
</organism>
<dbReference type="EMBL" id="JRLX01000004">
    <property type="protein sequence ID" value="KGO87587.1"/>
    <property type="molecule type" value="Genomic_DNA"/>
</dbReference>
<dbReference type="InterPro" id="IPR058065">
    <property type="entry name" value="LIC_10190-like"/>
</dbReference>
<feature type="transmembrane region" description="Helical" evidence="1">
    <location>
        <begin position="438"/>
        <end position="461"/>
    </location>
</feature>
<sequence length="557" mass="63050">MIVIAAYWLFLFIITLPLGIITVNVLKLKTQNTVITWLLGVVLLTCGFTLTAFFFPLGAPSLLTWSLLSLSCGIYYKAQVKQQLLAFYTSLMQLPLYLKIVIAIVSIGALLKSAQYPFIIDNEGYYIQTIKWLNQYGFVKGIANLHIFFAQNSAWHVLQAGTNFSFLTGRINDINGFVFILCMAYCITEGHALSQPGKQYWLSFMPLCTIFPFLFLDVPSPDLPLLLLTPIVLHLYIKDNNSNSNFKVALLLFTFLVFIKLTIAPLGLIFITGLLKKENIKFALAAAMPIMVLWVFKNILSSGYPLYPFGFFKTNSDWAIPKELLDLMAYINSGYGYKRNGSLLPEGTAITTKLLYWIKQDGLAGIVNKVTLAVLFIMPFCIINDKKYRLAYVALLVNFLAVLFTSPQFRYFLHLTLTGSLFVIAALYNYIKVNAGVYKIIVVAGSSMIFVTFFSFGLSALTTNKHHHEQSKITFQQLYLPETITKYPNMQFEKVRSGNLEYYSPRHNFLLFGTANGPLPCVNRVQIEFMQKRLGITPQLRTKDIKDGFYSAKTPKK</sequence>
<keyword evidence="1" id="KW-1133">Transmembrane helix</keyword>
<reference evidence="3 4" key="1">
    <citation type="submission" date="2013-09" db="EMBL/GenBank/DDBJ databases">
        <authorList>
            <person name="Zeng Z."/>
            <person name="Chen C."/>
        </authorList>
    </citation>
    <scope>NUCLEOTIDE SEQUENCE [LARGE SCALE GENOMIC DNA]</scope>
    <source>
        <strain evidence="3 4">WB 3.3-2</strain>
    </source>
</reference>
<accession>A0A0A2M4L6</accession>
<evidence type="ECO:0000313" key="3">
    <source>
        <dbReference type="EMBL" id="KGO87587.1"/>
    </source>
</evidence>
<dbReference type="NCBIfam" id="NF047510">
    <property type="entry name" value="LIC_10190_fam"/>
    <property type="match status" value="1"/>
</dbReference>
<dbReference type="RefSeq" id="WP_020212577.1">
    <property type="nucleotide sequence ID" value="NZ_JRLX01000004.1"/>
</dbReference>
<proteinExistence type="predicted"/>
<evidence type="ECO:0000313" key="4">
    <source>
        <dbReference type="Proteomes" id="UP000030152"/>
    </source>
</evidence>
<dbReference type="AlphaFoldDB" id="A0A0A2M4L6"/>
<feature type="transmembrane region" description="Helical" evidence="1">
    <location>
        <begin position="363"/>
        <end position="383"/>
    </location>
</feature>